<keyword evidence="1" id="KW-0472">Membrane</keyword>
<protein>
    <submittedName>
        <fullName evidence="2">Uncharacterized protein</fullName>
    </submittedName>
</protein>
<keyword evidence="1" id="KW-1133">Transmembrane helix</keyword>
<organism evidence="2 3">
    <name type="scientific">Colwellia chukchiensis</name>
    <dbReference type="NCBI Taxonomy" id="641665"/>
    <lineage>
        <taxon>Bacteria</taxon>
        <taxon>Pseudomonadati</taxon>
        <taxon>Pseudomonadota</taxon>
        <taxon>Gammaproteobacteria</taxon>
        <taxon>Alteromonadales</taxon>
        <taxon>Colwelliaceae</taxon>
        <taxon>Colwellia</taxon>
    </lineage>
</organism>
<keyword evidence="3" id="KW-1185">Reference proteome</keyword>
<keyword evidence="1" id="KW-0812">Transmembrane</keyword>
<dbReference type="RefSeq" id="WP_158088297.1">
    <property type="nucleotide sequence ID" value="NZ_FOBI01000001.1"/>
</dbReference>
<dbReference type="STRING" id="641665.GCA_002104455_00051"/>
<dbReference type="AlphaFoldDB" id="A0A1H7HZ91"/>
<dbReference type="EMBL" id="FOBI01000001">
    <property type="protein sequence ID" value="SEK55673.1"/>
    <property type="molecule type" value="Genomic_DNA"/>
</dbReference>
<proteinExistence type="predicted"/>
<evidence type="ECO:0000256" key="1">
    <source>
        <dbReference type="SAM" id="Phobius"/>
    </source>
</evidence>
<gene>
    <name evidence="2" type="ORF">SAMN05216262_101655</name>
</gene>
<evidence type="ECO:0000313" key="3">
    <source>
        <dbReference type="Proteomes" id="UP000199297"/>
    </source>
</evidence>
<dbReference type="Proteomes" id="UP000199297">
    <property type="component" value="Unassembled WGS sequence"/>
</dbReference>
<reference evidence="3" key="1">
    <citation type="submission" date="2016-10" db="EMBL/GenBank/DDBJ databases">
        <authorList>
            <person name="Varghese N."/>
            <person name="Submissions S."/>
        </authorList>
    </citation>
    <scope>NUCLEOTIDE SEQUENCE [LARGE SCALE GENOMIC DNA]</scope>
    <source>
        <strain evidence="3">CGMCC 1.9127</strain>
    </source>
</reference>
<accession>A0A1H7HZ91</accession>
<name>A0A1H7HZ91_9GAMM</name>
<sequence length="52" mass="5872">MDWLKTLLQPETLSLLIPIVAIIGAFAVAALKAHHRHQERIEKIKNGFNPDL</sequence>
<evidence type="ECO:0000313" key="2">
    <source>
        <dbReference type="EMBL" id="SEK55673.1"/>
    </source>
</evidence>
<feature type="transmembrane region" description="Helical" evidence="1">
    <location>
        <begin position="12"/>
        <end position="31"/>
    </location>
</feature>